<feature type="transmembrane region" description="Helical" evidence="1">
    <location>
        <begin position="43"/>
        <end position="60"/>
    </location>
</feature>
<name>H1HPG2_9BACT</name>
<dbReference type="OrthoDB" id="10006448at2"/>
<comment type="caution">
    <text evidence="2">The sequence shown here is derived from an EMBL/GenBank/DDBJ whole genome shotgun (WGS) entry which is preliminary data.</text>
</comment>
<feature type="transmembrane region" description="Helical" evidence="1">
    <location>
        <begin position="20"/>
        <end position="37"/>
    </location>
</feature>
<gene>
    <name evidence="2" type="ORF">HMPREF9944_02056</name>
</gene>
<protein>
    <submittedName>
        <fullName evidence="2">Uncharacterized protein</fullName>
    </submittedName>
</protein>
<keyword evidence="1" id="KW-0812">Transmembrane</keyword>
<accession>H1HPG2</accession>
<dbReference type="AlphaFoldDB" id="H1HPG2"/>
<evidence type="ECO:0000256" key="1">
    <source>
        <dbReference type="SAM" id="Phobius"/>
    </source>
</evidence>
<keyword evidence="1" id="KW-1133">Transmembrane helix</keyword>
<organism evidence="2 3">
    <name type="scientific">Segatella maculosa OT 289</name>
    <dbReference type="NCBI Taxonomy" id="999422"/>
    <lineage>
        <taxon>Bacteria</taxon>
        <taxon>Pseudomonadati</taxon>
        <taxon>Bacteroidota</taxon>
        <taxon>Bacteroidia</taxon>
        <taxon>Bacteroidales</taxon>
        <taxon>Prevotellaceae</taxon>
        <taxon>Segatella</taxon>
    </lineage>
</organism>
<dbReference type="EMBL" id="AGEK01000035">
    <property type="protein sequence ID" value="EHO67931.1"/>
    <property type="molecule type" value="Genomic_DNA"/>
</dbReference>
<keyword evidence="3" id="KW-1185">Reference proteome</keyword>
<dbReference type="RefSeq" id="WP_008566101.1">
    <property type="nucleotide sequence ID" value="NZ_JH594507.1"/>
</dbReference>
<dbReference type="PATRIC" id="fig|999422.3.peg.2162"/>
<keyword evidence="1" id="KW-0472">Membrane</keyword>
<evidence type="ECO:0000313" key="3">
    <source>
        <dbReference type="Proteomes" id="UP000003167"/>
    </source>
</evidence>
<dbReference type="Proteomes" id="UP000003167">
    <property type="component" value="Unassembled WGS sequence"/>
</dbReference>
<proteinExistence type="predicted"/>
<reference evidence="2 3" key="1">
    <citation type="submission" date="2011-12" db="EMBL/GenBank/DDBJ databases">
        <title>The Genome Sequence of Prevotella maculosa OT 289.</title>
        <authorList>
            <consortium name="The Broad Institute Genome Sequencing Platform"/>
            <person name="Earl A."/>
            <person name="Ward D."/>
            <person name="Feldgarden M."/>
            <person name="Gevers D."/>
            <person name="Izard J."/>
            <person name="Blanton J.M."/>
            <person name="Mathney J."/>
            <person name="Tanner A.C."/>
            <person name="Dewhirst F.E."/>
            <person name="Young S.K."/>
            <person name="Zeng Q."/>
            <person name="Gargeya S."/>
            <person name="Fitzgerald M."/>
            <person name="Haas B."/>
            <person name="Abouelleil A."/>
            <person name="Alvarado L."/>
            <person name="Arachchi H.M."/>
            <person name="Berlin A."/>
            <person name="Chapman S.B."/>
            <person name="Gearin G."/>
            <person name="Goldberg J."/>
            <person name="Griggs A."/>
            <person name="Gujja S."/>
            <person name="Hansen M."/>
            <person name="Heiman D."/>
            <person name="Howarth C."/>
            <person name="Larimer J."/>
            <person name="Lui A."/>
            <person name="MacDonald P.J.P."/>
            <person name="McCowen C."/>
            <person name="Montmayeur A."/>
            <person name="Murphy C."/>
            <person name="Neiman D."/>
            <person name="Pearson M."/>
            <person name="Priest M."/>
            <person name="Roberts A."/>
            <person name="Saif S."/>
            <person name="Shea T."/>
            <person name="Sisk P."/>
            <person name="Stolte C."/>
            <person name="Sykes S."/>
            <person name="Wortman J."/>
            <person name="Nusbaum C."/>
            <person name="Birren B."/>
        </authorList>
    </citation>
    <scope>NUCLEOTIDE SEQUENCE [LARGE SCALE GENOMIC DNA]</scope>
    <source>
        <strain evidence="2 3">OT 289</strain>
    </source>
</reference>
<dbReference type="HOGENOM" id="CLU_2383705_0_0_10"/>
<sequence length="94" mass="10950">MKKKAPKLSRRTLKKAVKTLRFISWFCFIAAVLLTRMDLTFENFMMTGALLFISFVSYILKVGAKTEIELLDIEEGKDCPWWYAPLTPWWNGAL</sequence>
<evidence type="ECO:0000313" key="2">
    <source>
        <dbReference type="EMBL" id="EHO67931.1"/>
    </source>
</evidence>